<protein>
    <submittedName>
        <fullName evidence="2">Uncharacterized protein</fullName>
    </submittedName>
</protein>
<name>A0ABY3WZA1_9GAMM</name>
<reference evidence="2 3" key="1">
    <citation type="submission" date="2022-03" db="EMBL/GenBank/DDBJ databases">
        <title>Ignatzschineria rhizosphaerae HR5S32.</title>
        <authorList>
            <person name="Sun J.Q."/>
            <person name="Feng J.Y."/>
        </authorList>
    </citation>
    <scope>NUCLEOTIDE SEQUENCE [LARGE SCALE GENOMIC DNA]</scope>
    <source>
        <strain evidence="2 3">HR5S32</strain>
    </source>
</reference>
<keyword evidence="1" id="KW-0732">Signal</keyword>
<organism evidence="2 3">
    <name type="scientific">Ignatzschineria rhizosphaerae</name>
    <dbReference type="NCBI Taxonomy" id="2923279"/>
    <lineage>
        <taxon>Bacteria</taxon>
        <taxon>Pseudomonadati</taxon>
        <taxon>Pseudomonadota</taxon>
        <taxon>Gammaproteobacteria</taxon>
        <taxon>Cardiobacteriales</taxon>
        <taxon>Ignatzschineriaceae</taxon>
        <taxon>Ignatzschineria</taxon>
    </lineage>
</organism>
<gene>
    <name evidence="2" type="ORF">MMG00_12160</name>
</gene>
<dbReference type="RefSeq" id="WP_242148718.1">
    <property type="nucleotide sequence ID" value="NZ_CP093379.1"/>
</dbReference>
<proteinExistence type="predicted"/>
<feature type="signal peptide" evidence="1">
    <location>
        <begin position="1"/>
        <end position="18"/>
    </location>
</feature>
<dbReference type="EMBL" id="CP093379">
    <property type="protein sequence ID" value="UNM95939.1"/>
    <property type="molecule type" value="Genomic_DNA"/>
</dbReference>
<feature type="chain" id="PRO_5046839646" evidence="1">
    <location>
        <begin position="19"/>
        <end position="178"/>
    </location>
</feature>
<keyword evidence="3" id="KW-1185">Reference proteome</keyword>
<evidence type="ECO:0000313" key="2">
    <source>
        <dbReference type="EMBL" id="UNM95939.1"/>
    </source>
</evidence>
<evidence type="ECO:0000256" key="1">
    <source>
        <dbReference type="SAM" id="SignalP"/>
    </source>
</evidence>
<evidence type="ECO:0000313" key="3">
    <source>
        <dbReference type="Proteomes" id="UP000829542"/>
    </source>
</evidence>
<dbReference type="Proteomes" id="UP000829542">
    <property type="component" value="Chromosome"/>
</dbReference>
<sequence>MKMLLSLVLLSGIFVSFAQEREIYGTKIGVDIVDINDFDVNYTLSQDYGGGYELYKSNTKIFLDIKTGVECYVKCSNQQDLSYYKNLTIKDHKVEAINIIKNMTEAEANSEIADLSKKWGSYNTLFDGREEPTVVVFQPISGDEDIGRIIYSHYSGITLIDFYSKKFDAYMQKLEAQE</sequence>
<accession>A0ABY3WZA1</accession>